<reference evidence="1 2" key="1">
    <citation type="journal article" date="2011" name="Arch. Virol.">
        <title>Sequence analysis of the replicase gene of 'sweet potato caulimo-like virus' suggests that this virus is a distinct member of the genus Cavemovirus.</title>
        <authorList>
            <person name="De Souza J."/>
            <person name="Cuellar W.J."/>
        </authorList>
    </citation>
    <scope>NUCLEOTIDE SEQUENCE [LARGE SCALE GENOMIC DNA]</scope>
    <source>
        <strain evidence="1">Mad1</strain>
    </source>
</reference>
<evidence type="ECO:0000313" key="1">
    <source>
        <dbReference type="EMBL" id="AEA36698.1"/>
    </source>
</evidence>
<sequence length="49" mass="5907">MAELNYGIANHQDIYQLLIKRVYPIIWSCRKIIVFYDYIAFGSYTIEYP</sequence>
<dbReference type="RefSeq" id="YP_004347417.1">
    <property type="nucleotide sequence ID" value="NC_015328.1"/>
</dbReference>
<dbReference type="Proteomes" id="UP000207680">
    <property type="component" value="Segment"/>
</dbReference>
<name>F2XXY6_9VIRU</name>
<dbReference type="EMBL" id="HQ694978">
    <property type="protein sequence ID" value="AEA36698.1"/>
    <property type="molecule type" value="Genomic_DNA"/>
</dbReference>
<organism evidence="1 2">
    <name type="scientific">Sweet potato collusive virus</name>
    <dbReference type="NCBI Taxonomy" id="930168"/>
    <lineage>
        <taxon>Viruses</taxon>
        <taxon>Riboviria</taxon>
        <taxon>Pararnavirae</taxon>
        <taxon>Artverviricota</taxon>
        <taxon>Revtraviricetes</taxon>
        <taxon>Ortervirales</taxon>
        <taxon>Caulimoviridae</taxon>
        <taxon>Cavemovirus</taxon>
        <taxon>Cavemovirus collusipomeae</taxon>
    </lineage>
</organism>
<keyword evidence="2" id="KW-1185">Reference proteome</keyword>
<evidence type="ECO:0000313" key="2">
    <source>
        <dbReference type="Proteomes" id="UP000207680"/>
    </source>
</evidence>
<reference evidence="1 2" key="2">
    <citation type="journal article" date="2011" name="J. Gen. Virol.">
        <title>Distinct cavemoviruses interact synergistically with sweet potato chlorotic stunt virus (genus Crinivirus) in cultivated sweet potato.</title>
        <authorList>
            <person name="Cuellar W.J."/>
            <person name="De Souza J."/>
            <person name="Barrantes I."/>
            <person name="Fuentes S."/>
            <person name="Kreuze J.F."/>
        </authorList>
    </citation>
    <scope>NUCLEOTIDE SEQUENCE [LARGE SCALE GENOMIC DNA]</scope>
    <source>
        <strain evidence="1">Mad1</strain>
    </source>
</reference>
<protein>
    <submittedName>
        <fullName evidence="1">Uncharacterized protein</fullName>
    </submittedName>
</protein>
<dbReference type="GeneID" id="10417343"/>
<accession>F2XXY6</accession>
<proteinExistence type="predicted"/>
<dbReference type="SMR" id="F2XXY6"/>
<dbReference type="KEGG" id="vg:10417343"/>